<feature type="domain" description="F-box associated beta-propeller type 3" evidence="1">
    <location>
        <begin position="146"/>
        <end position="389"/>
    </location>
</feature>
<dbReference type="InterPro" id="IPR036047">
    <property type="entry name" value="F-box-like_dom_sf"/>
</dbReference>
<dbReference type="Pfam" id="PF08268">
    <property type="entry name" value="FBA_3"/>
    <property type="match status" value="1"/>
</dbReference>
<keyword evidence="3" id="KW-1185">Reference proteome</keyword>
<evidence type="ECO:0000313" key="3">
    <source>
        <dbReference type="Proteomes" id="UP001231189"/>
    </source>
</evidence>
<dbReference type="SUPFAM" id="SSF81383">
    <property type="entry name" value="F-box domain"/>
    <property type="match status" value="1"/>
</dbReference>
<accession>A0AAD8WRQ5</accession>
<sequence>MEQLEEMCVDVNLDEGLATEILVRLPARSVLRYRAICKDWLRITACQSFLRAHARRRPLEVLFYTRRTVVQQQELDGAAGPRWPGRRWDAARQRWRFPRSPMIQEVEDRFFAISKDHRSNDSGYVELDALSITAHRPASGQRLARYPSNCVLLASLDGLLLLRSSKSVFHCQHLVCNPLTRQWSDLPPLIRDAGVNAQQRESGFYFHEPSGEYRLLCHVTFYQPRPESWGYYVFSAGADKPRRLNTEATPMWNTVVTTLRSHPSLMKPAFYDNLMAPAVLHGHLHWMQHIEAGFTGQIVAFDTVTEMFRRMAPPPMTHNDPEHSHLLVADGSLMASELGQLFVDLWVLQGYDGGAASGRWERHVRVEVPCHTDNRLLIATGGDGGDVILGTPGGVVVYNVRSGTVRQVMDIDASRSDTVVSPSRVVFRESIVRHRFFEARPHPGLRYFSFCS</sequence>
<dbReference type="InterPro" id="IPR013187">
    <property type="entry name" value="F-box-assoc_dom_typ3"/>
</dbReference>
<reference evidence="2" key="1">
    <citation type="submission" date="2023-07" db="EMBL/GenBank/DDBJ databases">
        <title>A chromosome-level genome assembly of Lolium multiflorum.</title>
        <authorList>
            <person name="Chen Y."/>
            <person name="Copetti D."/>
            <person name="Kolliker R."/>
            <person name="Studer B."/>
        </authorList>
    </citation>
    <scope>NUCLEOTIDE SEQUENCE</scope>
    <source>
        <strain evidence="2">02402/16</strain>
        <tissue evidence="2">Leaf</tissue>
    </source>
</reference>
<dbReference type="AlphaFoldDB" id="A0AAD8WRQ5"/>
<name>A0AAD8WRQ5_LOLMU</name>
<dbReference type="PANTHER" id="PTHR31672:SF2">
    <property type="entry name" value="F-BOX DOMAIN-CONTAINING PROTEIN"/>
    <property type="match status" value="1"/>
</dbReference>
<evidence type="ECO:0000313" key="2">
    <source>
        <dbReference type="EMBL" id="KAK1678094.1"/>
    </source>
</evidence>
<dbReference type="PANTHER" id="PTHR31672">
    <property type="entry name" value="BNACNNG10540D PROTEIN"/>
    <property type="match status" value="1"/>
</dbReference>
<comment type="caution">
    <text evidence="2">The sequence shown here is derived from an EMBL/GenBank/DDBJ whole genome shotgun (WGS) entry which is preliminary data.</text>
</comment>
<proteinExistence type="predicted"/>
<dbReference type="InterPro" id="IPR050796">
    <property type="entry name" value="SCF_F-box_component"/>
</dbReference>
<dbReference type="Proteomes" id="UP001231189">
    <property type="component" value="Unassembled WGS sequence"/>
</dbReference>
<dbReference type="EMBL" id="JAUUTY010000002">
    <property type="protein sequence ID" value="KAK1678094.1"/>
    <property type="molecule type" value="Genomic_DNA"/>
</dbReference>
<organism evidence="2 3">
    <name type="scientific">Lolium multiflorum</name>
    <name type="common">Italian ryegrass</name>
    <name type="synonym">Lolium perenne subsp. multiflorum</name>
    <dbReference type="NCBI Taxonomy" id="4521"/>
    <lineage>
        <taxon>Eukaryota</taxon>
        <taxon>Viridiplantae</taxon>
        <taxon>Streptophyta</taxon>
        <taxon>Embryophyta</taxon>
        <taxon>Tracheophyta</taxon>
        <taxon>Spermatophyta</taxon>
        <taxon>Magnoliopsida</taxon>
        <taxon>Liliopsida</taxon>
        <taxon>Poales</taxon>
        <taxon>Poaceae</taxon>
        <taxon>BOP clade</taxon>
        <taxon>Pooideae</taxon>
        <taxon>Poodae</taxon>
        <taxon>Poeae</taxon>
        <taxon>Poeae Chloroplast Group 2 (Poeae type)</taxon>
        <taxon>Loliodinae</taxon>
        <taxon>Loliinae</taxon>
        <taxon>Lolium</taxon>
    </lineage>
</organism>
<protein>
    <recommendedName>
        <fullName evidence="1">F-box associated beta-propeller type 3 domain-containing protein</fullName>
    </recommendedName>
</protein>
<evidence type="ECO:0000259" key="1">
    <source>
        <dbReference type="Pfam" id="PF08268"/>
    </source>
</evidence>
<gene>
    <name evidence="2" type="ORF">QYE76_038942</name>
</gene>